<gene>
    <name evidence="15" type="ORF">Lade_0281</name>
    <name evidence="16" type="ORF">NCTC12735_00804</name>
</gene>
<evidence type="ECO:0000256" key="6">
    <source>
        <dbReference type="ARBA" id="ARBA00022729"/>
    </source>
</evidence>
<dbReference type="PATRIC" id="fig|45056.6.peg.287"/>
<evidence type="ECO:0000256" key="11">
    <source>
        <dbReference type="SAM" id="SignalP"/>
    </source>
</evidence>
<evidence type="ECO:0000313" key="18">
    <source>
        <dbReference type="Proteomes" id="UP000281170"/>
    </source>
</evidence>
<dbReference type="InterPro" id="IPR035243">
    <property type="entry name" value="TamA_POTRA_Dom_1"/>
</dbReference>
<evidence type="ECO:0000256" key="1">
    <source>
        <dbReference type="ARBA" id="ARBA00004442"/>
    </source>
</evidence>
<feature type="chain" id="PRO_5033244491" description="Translocation and assembly module subunit TamA" evidence="11">
    <location>
        <begin position="26"/>
        <end position="571"/>
    </location>
</feature>
<dbReference type="EMBL" id="LR134420">
    <property type="protein sequence ID" value="VEH85180.1"/>
    <property type="molecule type" value="Genomic_DNA"/>
</dbReference>
<protein>
    <recommendedName>
        <fullName evidence="3">Translocation and assembly module subunit TamA</fullName>
    </recommendedName>
    <alternativeName>
        <fullName evidence="9">Autotransporter assembly factor TamA</fullName>
    </alternativeName>
</protein>
<dbReference type="Pfam" id="PF17243">
    <property type="entry name" value="POTRA_TamA_1"/>
    <property type="match status" value="1"/>
</dbReference>
<keyword evidence="17" id="KW-1185">Reference proteome</keyword>
<keyword evidence="6 11" id="KW-0732">Signal</keyword>
<dbReference type="Gene3D" id="3.10.20.310">
    <property type="entry name" value="membrane protein fhac"/>
    <property type="match status" value="3"/>
</dbReference>
<dbReference type="Proteomes" id="UP000054859">
    <property type="component" value="Unassembled WGS sequence"/>
</dbReference>
<dbReference type="Pfam" id="PF01103">
    <property type="entry name" value="Omp85"/>
    <property type="match status" value="1"/>
</dbReference>
<evidence type="ECO:0000256" key="2">
    <source>
        <dbReference type="ARBA" id="ARBA00010248"/>
    </source>
</evidence>
<feature type="domain" description="TamA POTRA" evidence="14">
    <location>
        <begin position="33"/>
        <end position="91"/>
    </location>
</feature>
<dbReference type="InterPro" id="IPR000184">
    <property type="entry name" value="Bac_surfAg_D15"/>
</dbReference>
<organism evidence="15 17">
    <name type="scientific">Legionella adelaidensis</name>
    <dbReference type="NCBI Taxonomy" id="45056"/>
    <lineage>
        <taxon>Bacteria</taxon>
        <taxon>Pseudomonadati</taxon>
        <taxon>Pseudomonadota</taxon>
        <taxon>Gammaproteobacteria</taxon>
        <taxon>Legionellales</taxon>
        <taxon>Legionellaceae</taxon>
        <taxon>Legionella</taxon>
    </lineage>
</organism>
<dbReference type="EMBL" id="LNKA01000001">
    <property type="protein sequence ID" value="KTC65623.1"/>
    <property type="molecule type" value="Genomic_DNA"/>
</dbReference>
<dbReference type="STRING" id="45056.Lade_0281"/>
<proteinExistence type="inferred from homology"/>
<keyword evidence="8" id="KW-0998">Cell outer membrane</keyword>
<dbReference type="AlphaFoldDB" id="A0A0W0R3K2"/>
<evidence type="ECO:0000256" key="8">
    <source>
        <dbReference type="ARBA" id="ARBA00023237"/>
    </source>
</evidence>
<dbReference type="GO" id="GO:0009279">
    <property type="term" value="C:cell outer membrane"/>
    <property type="evidence" value="ECO:0007669"/>
    <property type="project" value="UniProtKB-SubCell"/>
</dbReference>
<evidence type="ECO:0000256" key="10">
    <source>
        <dbReference type="ARBA" id="ARBA00093548"/>
    </source>
</evidence>
<evidence type="ECO:0000313" key="15">
    <source>
        <dbReference type="EMBL" id="KTC65623.1"/>
    </source>
</evidence>
<keyword evidence="16" id="KW-0614">Plasmid</keyword>
<feature type="domain" description="POTRA" evidence="13">
    <location>
        <begin position="191"/>
        <end position="258"/>
    </location>
</feature>
<dbReference type="InterPro" id="IPR039910">
    <property type="entry name" value="D15-like"/>
</dbReference>
<reference evidence="15 17" key="1">
    <citation type="submission" date="2015-11" db="EMBL/GenBank/DDBJ databases">
        <title>Identification of large and diverse effector repertoires of 38 Legionella species.</title>
        <authorList>
            <person name="Burstein D."/>
            <person name="Amaro F."/>
            <person name="Zusman T."/>
            <person name="Lifshitz Z."/>
            <person name="Cohen O."/>
            <person name="Gilbert J.A."/>
            <person name="Pupko T."/>
            <person name="Shuman H.A."/>
            <person name="Segal G."/>
        </authorList>
    </citation>
    <scope>NUCLEOTIDE SEQUENCE [LARGE SCALE GENOMIC DNA]</scope>
    <source>
        <strain evidence="15 17">1762-AUS-E</strain>
    </source>
</reference>
<feature type="domain" description="Bacterial surface antigen (D15)" evidence="12">
    <location>
        <begin position="337"/>
        <end position="549"/>
    </location>
</feature>
<dbReference type="Pfam" id="PF07244">
    <property type="entry name" value="POTRA"/>
    <property type="match status" value="1"/>
</dbReference>
<evidence type="ECO:0000256" key="3">
    <source>
        <dbReference type="ARBA" id="ARBA00015419"/>
    </source>
</evidence>
<dbReference type="KEGG" id="ladl:NCTC12735_00804"/>
<evidence type="ECO:0000256" key="4">
    <source>
        <dbReference type="ARBA" id="ARBA00022452"/>
    </source>
</evidence>
<name>A0A0W0R3K2_9GAMM</name>
<evidence type="ECO:0000256" key="5">
    <source>
        <dbReference type="ARBA" id="ARBA00022692"/>
    </source>
</evidence>
<evidence type="ECO:0000313" key="17">
    <source>
        <dbReference type="Proteomes" id="UP000054859"/>
    </source>
</evidence>
<reference evidence="16 18" key="2">
    <citation type="submission" date="2018-12" db="EMBL/GenBank/DDBJ databases">
        <authorList>
            <consortium name="Pathogen Informatics"/>
        </authorList>
    </citation>
    <scope>NUCLEOTIDE SEQUENCE [LARGE SCALE GENOMIC DNA]</scope>
    <source>
        <strain evidence="16 18">NCTC12735</strain>
        <plasmid evidence="18">11</plasmid>
    </source>
</reference>
<evidence type="ECO:0000256" key="9">
    <source>
        <dbReference type="ARBA" id="ARBA00033063"/>
    </source>
</evidence>
<geneLocation type="plasmid" evidence="16 18">
    <name>11</name>
</geneLocation>
<dbReference type="RefSeq" id="WP_232048509.1">
    <property type="nucleotide sequence ID" value="NZ_CAAAHS010000008.1"/>
</dbReference>
<comment type="subunit">
    <text evidence="10">Interacts with TamB to form the translocation and assembly module (TAM).</text>
</comment>
<evidence type="ECO:0000313" key="16">
    <source>
        <dbReference type="EMBL" id="VEH85180.1"/>
    </source>
</evidence>
<evidence type="ECO:0000256" key="7">
    <source>
        <dbReference type="ARBA" id="ARBA00023136"/>
    </source>
</evidence>
<sequence>MQSNFKQKICSFIFCYLLCCHAPLAAVKPPAFTLSGISGDVLANVQFRLTELYQHKSIAYEPLEVIKTQVAQAMEPYGYFAPQISISTNVEGNSFHIVIIPGPQMRINHLSIKIQGEGANNPEIVQTFKDLPLKEGDFFNNQLYEEAKDNLYSAAEHQGYLHSSFIKSEVLVDRSSYKADIILIFDTGPQYYFGQIQFDPTYISPELLNRYVPFKFGEPYSTDQILALNSNLAASGYFNSVVVKPNTKEGTYVPVKVHLKRTERINYSLGIGYGTDTGPRGRAGLHIVPVNRSGHKFNAIIQGSFKQNAILAQYLIPGKNPVTDNYAINGSFSTLNYPVGYSNSLLFSLAQQHSKTNFQRVISLNALDERFSYEAFPFKRTKNALFPKASFTWRAVEDQLFSPSGYNISLNALGASKAVLSDISFIEGTIDAKAALYLNPIRTRLYFHGEAAVTEISSIYDLPLSLAPLLGGAENLKAYSFNSIGPGKYLTFAGLEIQKETFEKWYVVGFMDGGDVYNPSIKHFKYDAGVGLMWVSPVGPIKIGVAQAIDQDFHRYKDRSPKLVINMGPDL</sequence>
<dbReference type="Gene3D" id="2.40.160.50">
    <property type="entry name" value="membrane protein fhac: a member of the omp85/tpsb transporter family"/>
    <property type="match status" value="1"/>
</dbReference>
<evidence type="ECO:0000259" key="14">
    <source>
        <dbReference type="Pfam" id="PF17243"/>
    </source>
</evidence>
<accession>A0A0W0R3K2</accession>
<dbReference type="Proteomes" id="UP000281170">
    <property type="component" value="Plasmid 11"/>
</dbReference>
<evidence type="ECO:0000259" key="12">
    <source>
        <dbReference type="Pfam" id="PF01103"/>
    </source>
</evidence>
<feature type="signal peptide" evidence="11">
    <location>
        <begin position="1"/>
        <end position="25"/>
    </location>
</feature>
<comment type="subcellular location">
    <subcellularLocation>
        <location evidence="1">Cell outer membrane</location>
    </subcellularLocation>
</comment>
<keyword evidence="7" id="KW-0472">Membrane</keyword>
<keyword evidence="5" id="KW-0812">Transmembrane</keyword>
<dbReference type="InterPro" id="IPR010827">
    <property type="entry name" value="BamA/TamA_POTRA"/>
</dbReference>
<comment type="similarity">
    <text evidence="2">Belongs to the TamA family.</text>
</comment>
<evidence type="ECO:0000259" key="13">
    <source>
        <dbReference type="Pfam" id="PF07244"/>
    </source>
</evidence>
<keyword evidence="4" id="KW-1134">Transmembrane beta strand</keyword>
<dbReference type="PANTHER" id="PTHR12815">
    <property type="entry name" value="SORTING AND ASSEMBLY MACHINERY SAMM50 PROTEIN FAMILY MEMBER"/>
    <property type="match status" value="1"/>
</dbReference>
<dbReference type="PANTHER" id="PTHR12815:SF47">
    <property type="entry name" value="TRANSLOCATION AND ASSEMBLY MODULE SUBUNIT TAMA"/>
    <property type="match status" value="1"/>
</dbReference>